<keyword evidence="8" id="KW-1185">Reference proteome</keyword>
<dbReference type="CDD" id="cd16098">
    <property type="entry name" value="FliS"/>
    <property type="match status" value="1"/>
</dbReference>
<evidence type="ECO:0000313" key="8">
    <source>
        <dbReference type="Proteomes" id="UP001595615"/>
    </source>
</evidence>
<comment type="similarity">
    <text evidence="2 6">Belongs to the FliS family.</text>
</comment>
<evidence type="ECO:0000256" key="2">
    <source>
        <dbReference type="ARBA" id="ARBA00008787"/>
    </source>
</evidence>
<dbReference type="Pfam" id="PF02561">
    <property type="entry name" value="FliS"/>
    <property type="match status" value="1"/>
</dbReference>
<evidence type="ECO:0000256" key="3">
    <source>
        <dbReference type="ARBA" id="ARBA00022490"/>
    </source>
</evidence>
<dbReference type="InterPro" id="IPR003713">
    <property type="entry name" value="FliS"/>
</dbReference>
<keyword evidence="7" id="KW-0282">Flagellum</keyword>
<evidence type="ECO:0000256" key="4">
    <source>
        <dbReference type="ARBA" id="ARBA00022795"/>
    </source>
</evidence>
<sequence>MARSPFAKAQASYQNVDLQTRAAGATPHQLIAMLFEEALNAIDTLSAAAARKDFARAAQSQARALSIIGGLQASLDMERGGDLAQNLADVYREASRLIMASGKSNEPMFAQQARSMLAEIASAWSAIG</sequence>
<dbReference type="RefSeq" id="WP_380863239.1">
    <property type="nucleotide sequence ID" value="NZ_JBHRXV010000011.1"/>
</dbReference>
<proteinExistence type="inferred from homology"/>
<evidence type="ECO:0000256" key="6">
    <source>
        <dbReference type="PIRNR" id="PIRNR039090"/>
    </source>
</evidence>
<dbReference type="InterPro" id="IPR036584">
    <property type="entry name" value="FliS_sf"/>
</dbReference>
<dbReference type="Gene3D" id="1.20.120.340">
    <property type="entry name" value="Flagellar protein FliS"/>
    <property type="match status" value="1"/>
</dbReference>
<accession>A0ABV7XGR1</accession>
<evidence type="ECO:0000313" key="7">
    <source>
        <dbReference type="EMBL" id="MFC3714112.1"/>
    </source>
</evidence>
<keyword evidence="4 6" id="KW-1005">Bacterial flagellum biogenesis</keyword>
<comment type="caution">
    <text evidence="7">The sequence shown here is derived from an EMBL/GenBank/DDBJ whole genome shotgun (WGS) entry which is preliminary data.</text>
</comment>
<dbReference type="SUPFAM" id="SSF101116">
    <property type="entry name" value="Flagellar export chaperone FliS"/>
    <property type="match status" value="1"/>
</dbReference>
<gene>
    <name evidence="7" type="primary">fliS</name>
    <name evidence="7" type="ORF">ACFOMD_16190</name>
</gene>
<organism evidence="7 8">
    <name type="scientific">Sphingoaurantiacus capsulatus</name>
    <dbReference type="NCBI Taxonomy" id="1771310"/>
    <lineage>
        <taxon>Bacteria</taxon>
        <taxon>Pseudomonadati</taxon>
        <taxon>Pseudomonadota</taxon>
        <taxon>Alphaproteobacteria</taxon>
        <taxon>Sphingomonadales</taxon>
        <taxon>Sphingosinicellaceae</taxon>
        <taxon>Sphingoaurantiacus</taxon>
    </lineage>
</organism>
<keyword evidence="3 6" id="KW-0963">Cytoplasm</keyword>
<keyword evidence="7" id="KW-0969">Cilium</keyword>
<dbReference type="Proteomes" id="UP001595615">
    <property type="component" value="Unassembled WGS sequence"/>
</dbReference>
<comment type="subcellular location">
    <subcellularLocation>
        <location evidence="1 6">Cytoplasm</location>
        <location evidence="1 6">Cytosol</location>
    </subcellularLocation>
</comment>
<keyword evidence="5" id="KW-0143">Chaperone</keyword>
<dbReference type="PIRSF" id="PIRSF039090">
    <property type="entry name" value="Flis"/>
    <property type="match status" value="1"/>
</dbReference>
<protein>
    <recommendedName>
        <fullName evidence="6">Flagellar secretion chaperone FliS</fullName>
    </recommendedName>
</protein>
<dbReference type="PANTHER" id="PTHR34773:SF1">
    <property type="entry name" value="FLAGELLAR SECRETION CHAPERONE FLIS"/>
    <property type="match status" value="1"/>
</dbReference>
<name>A0ABV7XGR1_9SPHN</name>
<dbReference type="EMBL" id="JBHRXV010000011">
    <property type="protein sequence ID" value="MFC3714112.1"/>
    <property type="molecule type" value="Genomic_DNA"/>
</dbReference>
<dbReference type="PANTHER" id="PTHR34773">
    <property type="entry name" value="FLAGELLAR SECRETION CHAPERONE FLIS"/>
    <property type="match status" value="1"/>
</dbReference>
<evidence type="ECO:0000256" key="1">
    <source>
        <dbReference type="ARBA" id="ARBA00004514"/>
    </source>
</evidence>
<reference evidence="8" key="1">
    <citation type="journal article" date="2019" name="Int. J. Syst. Evol. Microbiol.">
        <title>The Global Catalogue of Microorganisms (GCM) 10K type strain sequencing project: providing services to taxonomists for standard genome sequencing and annotation.</title>
        <authorList>
            <consortium name="The Broad Institute Genomics Platform"/>
            <consortium name="The Broad Institute Genome Sequencing Center for Infectious Disease"/>
            <person name="Wu L."/>
            <person name="Ma J."/>
        </authorList>
    </citation>
    <scope>NUCLEOTIDE SEQUENCE [LARGE SCALE GENOMIC DNA]</scope>
    <source>
        <strain evidence="8">KCTC 42644</strain>
    </source>
</reference>
<evidence type="ECO:0000256" key="5">
    <source>
        <dbReference type="ARBA" id="ARBA00023186"/>
    </source>
</evidence>
<keyword evidence="7" id="KW-0966">Cell projection</keyword>